<gene>
    <name evidence="9" type="ORF">GCM10011611_58640</name>
</gene>
<comment type="similarity">
    <text evidence="3">Belongs to the peptidase M20A family.</text>
</comment>
<dbReference type="Gene3D" id="3.40.630.10">
    <property type="entry name" value="Zn peptidases"/>
    <property type="match status" value="1"/>
</dbReference>
<keyword evidence="10" id="KW-1185">Reference proteome</keyword>
<dbReference type="InterPro" id="IPR036264">
    <property type="entry name" value="Bact_exopeptidase_dim_dom"/>
</dbReference>
<evidence type="ECO:0000313" key="10">
    <source>
        <dbReference type="Proteomes" id="UP000646365"/>
    </source>
</evidence>
<evidence type="ECO:0000256" key="2">
    <source>
        <dbReference type="ARBA" id="ARBA00001947"/>
    </source>
</evidence>
<keyword evidence="6" id="KW-0862">Zinc</keyword>
<evidence type="ECO:0000259" key="8">
    <source>
        <dbReference type="Pfam" id="PF07687"/>
    </source>
</evidence>
<evidence type="ECO:0000256" key="6">
    <source>
        <dbReference type="ARBA" id="ARBA00022833"/>
    </source>
</evidence>
<dbReference type="PANTHER" id="PTHR43808:SF25">
    <property type="entry name" value="PEPTIDASE M20 DIMERISATION DOMAIN-CONTAINING PROTEIN"/>
    <property type="match status" value="1"/>
</dbReference>
<dbReference type="AlphaFoldDB" id="A0A8J3E6T9"/>
<dbReference type="SUPFAM" id="SSF55031">
    <property type="entry name" value="Bacterial exopeptidase dimerisation domain"/>
    <property type="match status" value="1"/>
</dbReference>
<dbReference type="InterPro" id="IPR050072">
    <property type="entry name" value="Peptidase_M20A"/>
</dbReference>
<keyword evidence="5" id="KW-0378">Hydrolase</keyword>
<proteinExistence type="inferred from homology"/>
<dbReference type="CDD" id="cd03895">
    <property type="entry name" value="M20_ArgE_DapE-like"/>
    <property type="match status" value="1"/>
</dbReference>
<sequence length="426" mass="47045">MPDQTTIDRILAAVDELFDEQIAFTQALVRFPSVRGAEHTAQDFIHDAMRARGLAMDRWTVDVEAIRHHPGFSPVAVSYENAINVVGTFRPDRQTGRSLILNGHMDVVPTGPLEHWTAPPFEPRIADGWLYGRGSADMKAGLAANLFAFDAIRRAGFRPAAPIYFQSVVEEECTGNGALACLVRGYQADAALIPEPEDDKLVRANTGVLWFKVRVEGRPTHTRVMGEGANAIDAAYRVIAALRELEARWNDERREHRHFEDLAHPINLNIGRIEGGDWASSVPAWCTFEARIAIYPGITAEAAAEEIRACIRQAASGDAFLGNHPPAIEFHGFFAEGYVLPEGTEAEATLARSFATVHSRSLESFVTPGYLDARVFMLYADTPCLVYGPVSEDIHGYDERVSLDSVRRVTKTIALFIADWCGLSRP</sequence>
<dbReference type="PANTHER" id="PTHR43808">
    <property type="entry name" value="ACETYLORNITHINE DEACETYLASE"/>
    <property type="match status" value="1"/>
</dbReference>
<name>A0A8J3E6T9_9PROT</name>
<comment type="cofactor">
    <cofactor evidence="1">
        <name>Co(2+)</name>
        <dbReference type="ChEBI" id="CHEBI:48828"/>
    </cofactor>
</comment>
<reference evidence="9" key="1">
    <citation type="journal article" date="2014" name="Int. J. Syst. Evol. Microbiol.">
        <title>Complete genome sequence of Corynebacterium casei LMG S-19264T (=DSM 44701T), isolated from a smear-ripened cheese.</title>
        <authorList>
            <consortium name="US DOE Joint Genome Institute (JGI-PGF)"/>
            <person name="Walter F."/>
            <person name="Albersmeier A."/>
            <person name="Kalinowski J."/>
            <person name="Ruckert C."/>
        </authorList>
    </citation>
    <scope>NUCLEOTIDE SEQUENCE</scope>
    <source>
        <strain evidence="9">CGMCC 1.15725</strain>
    </source>
</reference>
<dbReference type="InterPro" id="IPR002933">
    <property type="entry name" value="Peptidase_M20"/>
</dbReference>
<evidence type="ECO:0000256" key="1">
    <source>
        <dbReference type="ARBA" id="ARBA00001941"/>
    </source>
</evidence>
<evidence type="ECO:0000256" key="4">
    <source>
        <dbReference type="ARBA" id="ARBA00022723"/>
    </source>
</evidence>
<evidence type="ECO:0000256" key="3">
    <source>
        <dbReference type="ARBA" id="ARBA00006247"/>
    </source>
</evidence>
<dbReference type="InterPro" id="IPR033687">
    <property type="entry name" value="YodQ-like"/>
</dbReference>
<dbReference type="RefSeq" id="WP_189051747.1">
    <property type="nucleotide sequence ID" value="NZ_BMJQ01000021.1"/>
</dbReference>
<reference evidence="9" key="2">
    <citation type="submission" date="2020-09" db="EMBL/GenBank/DDBJ databases">
        <authorList>
            <person name="Sun Q."/>
            <person name="Zhou Y."/>
        </authorList>
    </citation>
    <scope>NUCLEOTIDE SEQUENCE</scope>
    <source>
        <strain evidence="9">CGMCC 1.15725</strain>
    </source>
</reference>
<dbReference type="Proteomes" id="UP000646365">
    <property type="component" value="Unassembled WGS sequence"/>
</dbReference>
<dbReference type="GO" id="GO:0046872">
    <property type="term" value="F:metal ion binding"/>
    <property type="evidence" value="ECO:0007669"/>
    <property type="project" value="UniProtKB-KW"/>
</dbReference>
<dbReference type="NCBIfam" id="TIGR01910">
    <property type="entry name" value="DapE-ArgE"/>
    <property type="match status" value="1"/>
</dbReference>
<dbReference type="GO" id="GO:0016787">
    <property type="term" value="F:hydrolase activity"/>
    <property type="evidence" value="ECO:0007669"/>
    <property type="project" value="UniProtKB-KW"/>
</dbReference>
<dbReference type="Pfam" id="PF01546">
    <property type="entry name" value="Peptidase_M20"/>
    <property type="match status" value="1"/>
</dbReference>
<protein>
    <submittedName>
        <fullName evidence="9">Acetylornithine deacetylase</fullName>
    </submittedName>
</protein>
<dbReference type="Pfam" id="PF07687">
    <property type="entry name" value="M20_dimer"/>
    <property type="match status" value="1"/>
</dbReference>
<comment type="caution">
    <text evidence="9">The sequence shown here is derived from an EMBL/GenBank/DDBJ whole genome shotgun (WGS) entry which is preliminary data.</text>
</comment>
<keyword evidence="7" id="KW-0170">Cobalt</keyword>
<dbReference type="InterPro" id="IPR011650">
    <property type="entry name" value="Peptidase_M20_dimer"/>
</dbReference>
<dbReference type="NCBIfam" id="NF005306">
    <property type="entry name" value="PRK06837.1"/>
    <property type="match status" value="1"/>
</dbReference>
<comment type="cofactor">
    <cofactor evidence="2">
        <name>Zn(2+)</name>
        <dbReference type="ChEBI" id="CHEBI:29105"/>
    </cofactor>
</comment>
<organism evidence="9 10">
    <name type="scientific">Aliidongia dinghuensis</name>
    <dbReference type="NCBI Taxonomy" id="1867774"/>
    <lineage>
        <taxon>Bacteria</taxon>
        <taxon>Pseudomonadati</taxon>
        <taxon>Pseudomonadota</taxon>
        <taxon>Alphaproteobacteria</taxon>
        <taxon>Rhodospirillales</taxon>
        <taxon>Dongiaceae</taxon>
        <taxon>Aliidongia</taxon>
    </lineage>
</organism>
<dbReference type="EMBL" id="BMJQ01000021">
    <property type="protein sequence ID" value="GGF44482.1"/>
    <property type="molecule type" value="Genomic_DNA"/>
</dbReference>
<dbReference type="Gene3D" id="3.30.70.360">
    <property type="match status" value="1"/>
</dbReference>
<evidence type="ECO:0000256" key="5">
    <source>
        <dbReference type="ARBA" id="ARBA00022801"/>
    </source>
</evidence>
<feature type="domain" description="Peptidase M20 dimerisation" evidence="8">
    <location>
        <begin position="204"/>
        <end position="316"/>
    </location>
</feature>
<accession>A0A8J3E6T9</accession>
<evidence type="ECO:0000313" key="9">
    <source>
        <dbReference type="EMBL" id="GGF44482.1"/>
    </source>
</evidence>
<dbReference type="InterPro" id="IPR010182">
    <property type="entry name" value="ArgE/DapE"/>
</dbReference>
<keyword evidence="4" id="KW-0479">Metal-binding</keyword>
<evidence type="ECO:0000256" key="7">
    <source>
        <dbReference type="ARBA" id="ARBA00023285"/>
    </source>
</evidence>
<dbReference type="SUPFAM" id="SSF53187">
    <property type="entry name" value="Zn-dependent exopeptidases"/>
    <property type="match status" value="1"/>
</dbReference>